<keyword evidence="3" id="KW-1185">Reference proteome</keyword>
<proteinExistence type="predicted"/>
<dbReference type="InterPro" id="IPR041375">
    <property type="entry name" value="VapC45_PIN-like"/>
</dbReference>
<evidence type="ECO:0000313" key="3">
    <source>
        <dbReference type="Proteomes" id="UP000003226"/>
    </source>
</evidence>
<reference evidence="2 3" key="1">
    <citation type="journal article" date="2012" name="J. Bacteriol.">
        <title>Genome sequences for six rhodanobacter strains, isolated from soils and the terrestrial subsurface, with variable denitrification capabilities.</title>
        <authorList>
            <person name="Kostka J.E."/>
            <person name="Green S.J."/>
            <person name="Rishishwar L."/>
            <person name="Prakash O."/>
            <person name="Katz L.S."/>
            <person name="Marino-Ramirez L."/>
            <person name="Jordan I.K."/>
            <person name="Munk C."/>
            <person name="Ivanova N."/>
            <person name="Mikhailova N."/>
            <person name="Watson D.B."/>
            <person name="Brown S.D."/>
            <person name="Palumbo A.V."/>
            <person name="Brooks S.C."/>
        </authorList>
    </citation>
    <scope>NUCLEOTIDE SEQUENCE [LARGE SCALE GENOMIC DNA]</scope>
    <source>
        <strain evidence="2 3">B39</strain>
    </source>
</reference>
<protein>
    <recommendedName>
        <fullName evidence="1">VapC45 PIN like domain-containing protein</fullName>
    </recommendedName>
</protein>
<dbReference type="EMBL" id="AJXT01000015">
    <property type="protein sequence ID" value="EIL93678.1"/>
    <property type="molecule type" value="Genomic_DNA"/>
</dbReference>
<feature type="domain" description="VapC45 PIN like" evidence="1">
    <location>
        <begin position="1"/>
        <end position="85"/>
    </location>
</feature>
<dbReference type="Proteomes" id="UP000003226">
    <property type="component" value="Unassembled WGS sequence"/>
</dbReference>
<name>I4W2I7_9GAMM</name>
<comment type="caution">
    <text evidence="2">The sequence shown here is derived from an EMBL/GenBank/DDBJ whole genome shotgun (WGS) entry which is preliminary data.</text>
</comment>
<dbReference type="OrthoDB" id="6956264at2"/>
<dbReference type="eggNOG" id="ENOG50331KV">
    <property type="taxonomic scope" value="Bacteria"/>
</dbReference>
<dbReference type="Pfam" id="PF18478">
    <property type="entry name" value="PIN_10"/>
    <property type="match status" value="1"/>
</dbReference>
<sequence>MKLLLDNNLPPALARALHELTIREWENLHQVTHLRDRFPANTSDTEWIATLALEDGWVVITHDRLNKGLEREALKRAGLKVFFLDRGWKDHNFWEKAVQLARWWPRIIEQAEGISGGAAFQVPWNFRGKGQFGQITL</sequence>
<dbReference type="STRING" id="1163407.UU7_07541"/>
<evidence type="ECO:0000313" key="2">
    <source>
        <dbReference type="EMBL" id="EIL93678.1"/>
    </source>
</evidence>
<gene>
    <name evidence="2" type="ORF">UU7_07541</name>
</gene>
<organism evidence="2 3">
    <name type="scientific">Rhodanobacter spathiphylli B39</name>
    <dbReference type="NCBI Taxonomy" id="1163407"/>
    <lineage>
        <taxon>Bacteria</taxon>
        <taxon>Pseudomonadati</taxon>
        <taxon>Pseudomonadota</taxon>
        <taxon>Gammaproteobacteria</taxon>
        <taxon>Lysobacterales</taxon>
        <taxon>Rhodanobacteraceae</taxon>
        <taxon>Rhodanobacter</taxon>
    </lineage>
</organism>
<evidence type="ECO:0000259" key="1">
    <source>
        <dbReference type="Pfam" id="PF18478"/>
    </source>
</evidence>
<dbReference type="PATRIC" id="fig|1163407.3.peg.1510"/>
<dbReference type="RefSeq" id="WP_007806975.1">
    <property type="nucleotide sequence ID" value="NZ_AJXT01000015.1"/>
</dbReference>
<accession>I4W2I7</accession>
<dbReference type="AlphaFoldDB" id="I4W2I7"/>